<dbReference type="RefSeq" id="WP_220229770.1">
    <property type="nucleotide sequence ID" value="NZ_JAICBX010000003.1"/>
</dbReference>
<evidence type="ECO:0000256" key="3">
    <source>
        <dbReference type="ARBA" id="ARBA00022475"/>
    </source>
</evidence>
<evidence type="ECO:0000313" key="9">
    <source>
        <dbReference type="EMBL" id="MBW8639057.1"/>
    </source>
</evidence>
<keyword evidence="6 7" id="KW-0472">Membrane</keyword>
<dbReference type="Pfam" id="PF00528">
    <property type="entry name" value="BPD_transp_1"/>
    <property type="match status" value="1"/>
</dbReference>
<sequence length="305" mass="33348">MGSFIVKRLFLAVVTIVGVSIIVFVCARLSGDVTFLLLPTDATEQDIRNIRQSLGLDQPLWVQFMRFVAAVFHGDFGESIKYQVPAMDLVVARIPATVQLTLSAFFISIVVGIPLGVVAALRRNSVSDWTIRSVAVLGQSMPNFWIGLMLILLFAVKLQWLPSSGRGGFSHLILPAFTLALFGIAAIMRVTRSSLLEQLDMDYVRFLSSKGLSARLILWKHMLRNAIIPVLALCGVLLANLIGGAVIIEAVFNWPGLGSLVVESVVGRDYPVIQAAVILTSVFLILLNLSIDVAFGVVDPRIRYQ</sequence>
<proteinExistence type="inferred from homology"/>
<dbReference type="EMBL" id="JAICBX010000003">
    <property type="protein sequence ID" value="MBW8639057.1"/>
    <property type="molecule type" value="Genomic_DNA"/>
</dbReference>
<evidence type="ECO:0000259" key="8">
    <source>
        <dbReference type="PROSITE" id="PS50928"/>
    </source>
</evidence>
<dbReference type="GO" id="GO:0005886">
    <property type="term" value="C:plasma membrane"/>
    <property type="evidence" value="ECO:0007669"/>
    <property type="project" value="UniProtKB-SubCell"/>
</dbReference>
<dbReference type="Pfam" id="PF19300">
    <property type="entry name" value="BPD_transp_1_N"/>
    <property type="match status" value="1"/>
</dbReference>
<gene>
    <name evidence="9" type="ORF">K1W69_17810</name>
</gene>
<name>A0AAE2ZQT9_9HYPH</name>
<dbReference type="InterPro" id="IPR000515">
    <property type="entry name" value="MetI-like"/>
</dbReference>
<dbReference type="CDD" id="cd06261">
    <property type="entry name" value="TM_PBP2"/>
    <property type="match status" value="1"/>
</dbReference>
<comment type="caution">
    <text evidence="9">The sequence shown here is derived from an EMBL/GenBank/DDBJ whole genome shotgun (WGS) entry which is preliminary data.</text>
</comment>
<reference evidence="9" key="1">
    <citation type="submission" date="2021-08" db="EMBL/GenBank/DDBJ databases">
        <title>Hoeflea bacterium WL0058 sp. nov., isolated from the sediment.</title>
        <authorList>
            <person name="Wang L."/>
            <person name="Zhang D."/>
        </authorList>
    </citation>
    <scope>NUCLEOTIDE SEQUENCE</scope>
    <source>
        <strain evidence="9">WL0058</strain>
    </source>
</reference>
<dbReference type="PANTHER" id="PTHR43163:SF6">
    <property type="entry name" value="DIPEPTIDE TRANSPORT SYSTEM PERMEASE PROTEIN DPPB-RELATED"/>
    <property type="match status" value="1"/>
</dbReference>
<keyword evidence="5 7" id="KW-1133">Transmembrane helix</keyword>
<dbReference type="Proteomes" id="UP001196509">
    <property type="component" value="Unassembled WGS sequence"/>
</dbReference>
<dbReference type="SUPFAM" id="SSF161098">
    <property type="entry name" value="MetI-like"/>
    <property type="match status" value="1"/>
</dbReference>
<organism evidence="9 10">
    <name type="scientific">Flavimaribacter sediminis</name>
    <dbReference type="NCBI Taxonomy" id="2865987"/>
    <lineage>
        <taxon>Bacteria</taxon>
        <taxon>Pseudomonadati</taxon>
        <taxon>Pseudomonadota</taxon>
        <taxon>Alphaproteobacteria</taxon>
        <taxon>Hyphomicrobiales</taxon>
        <taxon>Rhizobiaceae</taxon>
        <taxon>Flavimaribacter</taxon>
    </lineage>
</organism>
<feature type="transmembrane region" description="Helical" evidence="7">
    <location>
        <begin position="9"/>
        <end position="30"/>
    </location>
</feature>
<evidence type="ECO:0000256" key="4">
    <source>
        <dbReference type="ARBA" id="ARBA00022692"/>
    </source>
</evidence>
<feature type="transmembrane region" description="Helical" evidence="7">
    <location>
        <begin position="142"/>
        <end position="160"/>
    </location>
</feature>
<keyword evidence="10" id="KW-1185">Reference proteome</keyword>
<dbReference type="Gene3D" id="1.10.3720.10">
    <property type="entry name" value="MetI-like"/>
    <property type="match status" value="1"/>
</dbReference>
<evidence type="ECO:0000256" key="5">
    <source>
        <dbReference type="ARBA" id="ARBA00022989"/>
    </source>
</evidence>
<evidence type="ECO:0000256" key="6">
    <source>
        <dbReference type="ARBA" id="ARBA00023136"/>
    </source>
</evidence>
<feature type="transmembrane region" description="Helical" evidence="7">
    <location>
        <begin position="100"/>
        <end position="121"/>
    </location>
</feature>
<feature type="transmembrane region" description="Helical" evidence="7">
    <location>
        <begin position="272"/>
        <end position="298"/>
    </location>
</feature>
<dbReference type="PROSITE" id="PS50928">
    <property type="entry name" value="ABC_TM1"/>
    <property type="match status" value="1"/>
</dbReference>
<dbReference type="AlphaFoldDB" id="A0AAE2ZQT9"/>
<dbReference type="InterPro" id="IPR035906">
    <property type="entry name" value="MetI-like_sf"/>
</dbReference>
<feature type="transmembrane region" description="Helical" evidence="7">
    <location>
        <begin position="172"/>
        <end position="191"/>
    </location>
</feature>
<comment type="subcellular location">
    <subcellularLocation>
        <location evidence="1 7">Cell membrane</location>
        <topology evidence="1 7">Multi-pass membrane protein</topology>
    </subcellularLocation>
</comment>
<dbReference type="GO" id="GO:0071916">
    <property type="term" value="F:dipeptide transmembrane transporter activity"/>
    <property type="evidence" value="ECO:0007669"/>
    <property type="project" value="TreeGrafter"/>
</dbReference>
<protein>
    <submittedName>
        <fullName evidence="9">ABC transporter permease</fullName>
    </submittedName>
</protein>
<evidence type="ECO:0000256" key="2">
    <source>
        <dbReference type="ARBA" id="ARBA00022448"/>
    </source>
</evidence>
<feature type="transmembrane region" description="Helical" evidence="7">
    <location>
        <begin position="226"/>
        <end position="252"/>
    </location>
</feature>
<keyword evidence="2 7" id="KW-0813">Transport</keyword>
<dbReference type="PANTHER" id="PTHR43163">
    <property type="entry name" value="DIPEPTIDE TRANSPORT SYSTEM PERMEASE PROTEIN DPPB-RELATED"/>
    <property type="match status" value="1"/>
</dbReference>
<evidence type="ECO:0000256" key="7">
    <source>
        <dbReference type="RuleBase" id="RU363032"/>
    </source>
</evidence>
<keyword evidence="3" id="KW-1003">Cell membrane</keyword>
<evidence type="ECO:0000256" key="1">
    <source>
        <dbReference type="ARBA" id="ARBA00004651"/>
    </source>
</evidence>
<comment type="similarity">
    <text evidence="7">Belongs to the binding-protein-dependent transport system permease family.</text>
</comment>
<feature type="domain" description="ABC transmembrane type-1" evidence="8">
    <location>
        <begin position="94"/>
        <end position="291"/>
    </location>
</feature>
<evidence type="ECO:0000313" key="10">
    <source>
        <dbReference type="Proteomes" id="UP001196509"/>
    </source>
</evidence>
<accession>A0AAE2ZQT9</accession>
<dbReference type="InterPro" id="IPR045621">
    <property type="entry name" value="BPD_transp_1_N"/>
</dbReference>
<keyword evidence="4 7" id="KW-0812">Transmembrane</keyword>